<evidence type="ECO:0000256" key="1">
    <source>
        <dbReference type="SAM" id="MobiDB-lite"/>
    </source>
</evidence>
<gene>
    <name evidence="2" type="ORF">PLEPLA_LOCUS27348</name>
</gene>
<dbReference type="EMBL" id="CADEAL010002302">
    <property type="protein sequence ID" value="CAB1439566.1"/>
    <property type="molecule type" value="Genomic_DNA"/>
</dbReference>
<feature type="region of interest" description="Disordered" evidence="1">
    <location>
        <begin position="25"/>
        <end position="62"/>
    </location>
</feature>
<comment type="caution">
    <text evidence="2">The sequence shown here is derived from an EMBL/GenBank/DDBJ whole genome shotgun (WGS) entry which is preliminary data.</text>
</comment>
<protein>
    <submittedName>
        <fullName evidence="2">Uncharacterized protein</fullName>
    </submittedName>
</protein>
<organism evidence="2 3">
    <name type="scientific">Pleuronectes platessa</name>
    <name type="common">European plaice</name>
    <dbReference type="NCBI Taxonomy" id="8262"/>
    <lineage>
        <taxon>Eukaryota</taxon>
        <taxon>Metazoa</taxon>
        <taxon>Chordata</taxon>
        <taxon>Craniata</taxon>
        <taxon>Vertebrata</taxon>
        <taxon>Euteleostomi</taxon>
        <taxon>Actinopterygii</taxon>
        <taxon>Neopterygii</taxon>
        <taxon>Teleostei</taxon>
        <taxon>Neoteleostei</taxon>
        <taxon>Acanthomorphata</taxon>
        <taxon>Carangaria</taxon>
        <taxon>Pleuronectiformes</taxon>
        <taxon>Pleuronectoidei</taxon>
        <taxon>Pleuronectidae</taxon>
        <taxon>Pleuronectes</taxon>
    </lineage>
</organism>
<dbReference type="Proteomes" id="UP001153269">
    <property type="component" value="Unassembled WGS sequence"/>
</dbReference>
<feature type="compositionally biased region" description="Polar residues" evidence="1">
    <location>
        <begin position="45"/>
        <end position="62"/>
    </location>
</feature>
<sequence>MKCAFLSGSTENLEVDERSLFRKPKTGPRLSLISPPQAERMGSVSHRSSNQNTLANHSARSATVSRFQGAPVTPDLSYGQSSGWTSPIFRPLSSFRQSMFSLVGPPPITNTLT</sequence>
<accession>A0A9N7YVS2</accession>
<evidence type="ECO:0000313" key="2">
    <source>
        <dbReference type="EMBL" id="CAB1439566.1"/>
    </source>
</evidence>
<name>A0A9N7YVS2_PLEPL</name>
<evidence type="ECO:0000313" key="3">
    <source>
        <dbReference type="Proteomes" id="UP001153269"/>
    </source>
</evidence>
<proteinExistence type="predicted"/>
<dbReference type="AlphaFoldDB" id="A0A9N7YVS2"/>
<reference evidence="2" key="1">
    <citation type="submission" date="2020-03" db="EMBL/GenBank/DDBJ databases">
        <authorList>
            <person name="Weist P."/>
        </authorList>
    </citation>
    <scope>NUCLEOTIDE SEQUENCE</scope>
</reference>
<keyword evidence="3" id="KW-1185">Reference proteome</keyword>